<protein>
    <submittedName>
        <fullName evidence="1">Uncharacterized protein</fullName>
    </submittedName>
</protein>
<accession>A0A7T7HHA7</accession>
<organism evidence="1 2">
    <name type="scientific">Martelella lutilitoris</name>
    <dbReference type="NCBI Taxonomy" id="2583532"/>
    <lineage>
        <taxon>Bacteria</taxon>
        <taxon>Pseudomonadati</taxon>
        <taxon>Pseudomonadota</taxon>
        <taxon>Alphaproteobacteria</taxon>
        <taxon>Hyphomicrobiales</taxon>
        <taxon>Aurantimonadaceae</taxon>
        <taxon>Martelella</taxon>
    </lineage>
</organism>
<evidence type="ECO:0000313" key="2">
    <source>
        <dbReference type="Proteomes" id="UP000596083"/>
    </source>
</evidence>
<dbReference type="RefSeq" id="WP_200333837.1">
    <property type="nucleotide sequence ID" value="NZ_CP066786.1"/>
</dbReference>
<dbReference type="Gene3D" id="3.20.20.80">
    <property type="entry name" value="Glycosidases"/>
    <property type="match status" value="1"/>
</dbReference>
<sequence>MKRLKTGTERPDYRAMFAYTWDLADWADDAFVEEMHRLGMNTLTLAAAYHAGKFTRPEGKGSKIFFPQDGHVHFRARRENYGQIAPDTGDLAQRHDIFERFSARGDIALNAWTVLLHNSHLGMKFPDCTVENAFGDRYPYALCPSHPDVREYAINLCREIAENPGVGGLSLETPGFLPFRHGYHHEFALLGSMPGTENYLGLCFCAKCAKNAQGADIDFDGLRDRVQSRIRLALEADYEPDPDANRARFEGDLVTDPDLSNFLKMRCDVVTALVGEIRAAVRGDAAVYIIPSVNQPLGLSYLEGSDLAGLSKAADGLEVCFYRPPRQTALTEYDEIRLRCGPEASIRAVLRPAAPDYLEEGGFAATVAALADAGVDGFGFYNYGHVRRSGLEWAGRAMNAYKNGELT</sequence>
<evidence type="ECO:0000313" key="1">
    <source>
        <dbReference type="EMBL" id="QQM29098.1"/>
    </source>
</evidence>
<reference evidence="1 2" key="1">
    <citation type="submission" date="2020-12" db="EMBL/GenBank/DDBJ databases">
        <authorList>
            <person name="Zheng R.K."/>
            <person name="Sun C.M."/>
        </authorList>
    </citation>
    <scope>NUCLEOTIDE SEQUENCE [LARGE SCALE GENOMIC DNA]</scope>
    <source>
        <strain evidence="1 2">ZRK001</strain>
    </source>
</reference>
<name>A0A7T7HHA7_9HYPH</name>
<dbReference type="AlphaFoldDB" id="A0A7T7HHA7"/>
<dbReference type="EMBL" id="CP066786">
    <property type="protein sequence ID" value="QQM29098.1"/>
    <property type="molecule type" value="Genomic_DNA"/>
</dbReference>
<dbReference type="Proteomes" id="UP000596083">
    <property type="component" value="Chromosome"/>
</dbReference>
<gene>
    <name evidence="1" type="ORF">JET14_12195</name>
</gene>
<dbReference type="KEGG" id="mlut:JET14_12195"/>
<proteinExistence type="predicted"/>